<evidence type="ECO:0000256" key="1">
    <source>
        <dbReference type="SAM" id="Coils"/>
    </source>
</evidence>
<protein>
    <submittedName>
        <fullName evidence="2">Uncharacterized protein</fullName>
    </submittedName>
</protein>
<evidence type="ECO:0000313" key="2">
    <source>
        <dbReference type="EMBL" id="QDH81235.1"/>
    </source>
</evidence>
<dbReference type="RefSeq" id="WP_141616450.1">
    <property type="nucleotide sequence ID" value="NZ_CP041253.1"/>
</dbReference>
<organism evidence="2 3">
    <name type="scientific">Echinicola soli</name>
    <dbReference type="NCBI Taxonomy" id="2591634"/>
    <lineage>
        <taxon>Bacteria</taxon>
        <taxon>Pseudomonadati</taxon>
        <taxon>Bacteroidota</taxon>
        <taxon>Cytophagia</taxon>
        <taxon>Cytophagales</taxon>
        <taxon>Cyclobacteriaceae</taxon>
        <taxon>Echinicola</taxon>
    </lineage>
</organism>
<keyword evidence="1" id="KW-0175">Coiled coil</keyword>
<dbReference type="AlphaFoldDB" id="A0A514CN39"/>
<reference evidence="2 3" key="1">
    <citation type="submission" date="2019-06" db="EMBL/GenBank/DDBJ databases">
        <title>Echinicola alkalisoli sp. nov. isolated from saline soil.</title>
        <authorList>
            <person name="Sun J.-Q."/>
            <person name="Xu L."/>
        </authorList>
    </citation>
    <scope>NUCLEOTIDE SEQUENCE [LARGE SCALE GENOMIC DNA]</scope>
    <source>
        <strain evidence="2 3">LN3S3</strain>
    </source>
</reference>
<dbReference type="OrthoDB" id="678846at2"/>
<feature type="coiled-coil region" evidence="1">
    <location>
        <begin position="99"/>
        <end position="126"/>
    </location>
</feature>
<name>A0A514CN39_9BACT</name>
<proteinExistence type="predicted"/>
<dbReference type="Proteomes" id="UP000316614">
    <property type="component" value="Chromosome"/>
</dbReference>
<dbReference type="EMBL" id="CP041253">
    <property type="protein sequence ID" value="QDH81235.1"/>
    <property type="molecule type" value="Genomic_DNA"/>
</dbReference>
<gene>
    <name evidence="2" type="ORF">FKX85_20255</name>
</gene>
<accession>A0A514CN39</accession>
<sequence length="126" mass="14628">MATKQKTEKVVVMSKISMERYRELLGLLSKSTNLSMSALIRQILSNKPITCRTHDQTYDLVMERMSSIQMEIQEIGVNVDQVVHDFLVNSDAPRRRKLAKRLEGKVKEALRKLEDLENVVKDHFKQ</sequence>
<keyword evidence="3" id="KW-1185">Reference proteome</keyword>
<evidence type="ECO:0000313" key="3">
    <source>
        <dbReference type="Proteomes" id="UP000316614"/>
    </source>
</evidence>
<dbReference type="KEGG" id="echi:FKX85_20255"/>